<dbReference type="Proteomes" id="UP000287166">
    <property type="component" value="Unassembled WGS sequence"/>
</dbReference>
<organism evidence="1 2">
    <name type="scientific">Sparassis crispa</name>
    <dbReference type="NCBI Taxonomy" id="139825"/>
    <lineage>
        <taxon>Eukaryota</taxon>
        <taxon>Fungi</taxon>
        <taxon>Dikarya</taxon>
        <taxon>Basidiomycota</taxon>
        <taxon>Agaricomycotina</taxon>
        <taxon>Agaricomycetes</taxon>
        <taxon>Polyporales</taxon>
        <taxon>Sparassidaceae</taxon>
        <taxon>Sparassis</taxon>
    </lineage>
</organism>
<evidence type="ECO:0000313" key="2">
    <source>
        <dbReference type="Proteomes" id="UP000287166"/>
    </source>
</evidence>
<dbReference type="AlphaFoldDB" id="A0A401G7S1"/>
<dbReference type="SUPFAM" id="SSF52047">
    <property type="entry name" value="RNI-like"/>
    <property type="match status" value="1"/>
</dbReference>
<dbReference type="Gene3D" id="3.80.10.10">
    <property type="entry name" value="Ribonuclease Inhibitor"/>
    <property type="match status" value="1"/>
</dbReference>
<keyword evidence="2" id="KW-1185">Reference proteome</keyword>
<evidence type="ECO:0000313" key="1">
    <source>
        <dbReference type="EMBL" id="GBE78216.1"/>
    </source>
</evidence>
<dbReference type="InParanoid" id="A0A401G7S1"/>
<protein>
    <recommendedName>
        <fullName evidence="3">F-box domain-containing protein</fullName>
    </recommendedName>
</protein>
<proteinExistence type="predicted"/>
<sequence>MSGNLSFLGIPAELRLVVYELYLSEHQHVSNRRQPSNHHIRLLYICKQVFDEAVSIIGRYVSLQHERQINAFILHATESQAAQIHLADVANDGRVSGPTNASVDADQPLVPLSNLHLALRRMTSLTCLRVFQCRQGIPINIQKINARLAIRFEHAMYPSGYPHHLTAYELFLDPETRVTLFEVVLPQFIEVLRVTGECHLPAAVCMPALRHLMLYGITGNHFDQHTVEESLSGCRLHSFIYGLGHRLGFEIRNRHLESLASVAGAHLRKLVLLGCSRLTSTVIAACLENMPKLEHFALSLVTVDELRTNFVLSLPPTISVFKLQLTNAWYAIPLLSDERGLCNALEDVLLRRPIAPQHVCVCLRNSLMIEGDRQDRWKELARNRCFQLDFGLWQGEDLEDLPS</sequence>
<name>A0A401G7S1_9APHY</name>
<accession>A0A401G7S1</accession>
<dbReference type="GeneID" id="38775133"/>
<evidence type="ECO:0008006" key="3">
    <source>
        <dbReference type="Google" id="ProtNLM"/>
    </source>
</evidence>
<dbReference type="EMBL" id="BFAD01000001">
    <property type="protein sequence ID" value="GBE78216.1"/>
    <property type="molecule type" value="Genomic_DNA"/>
</dbReference>
<gene>
    <name evidence="1" type="ORF">SCP_0110990</name>
</gene>
<dbReference type="OrthoDB" id="2951834at2759"/>
<reference evidence="1 2" key="1">
    <citation type="journal article" date="2018" name="Sci. Rep.">
        <title>Genome sequence of the cauliflower mushroom Sparassis crispa (Hanabiratake) and its association with beneficial usage.</title>
        <authorList>
            <person name="Kiyama R."/>
            <person name="Furutani Y."/>
            <person name="Kawaguchi K."/>
            <person name="Nakanishi T."/>
        </authorList>
    </citation>
    <scope>NUCLEOTIDE SEQUENCE [LARGE SCALE GENOMIC DNA]</scope>
</reference>
<dbReference type="RefSeq" id="XP_027609129.1">
    <property type="nucleotide sequence ID" value="XM_027753328.1"/>
</dbReference>
<comment type="caution">
    <text evidence="1">The sequence shown here is derived from an EMBL/GenBank/DDBJ whole genome shotgun (WGS) entry which is preliminary data.</text>
</comment>
<dbReference type="InterPro" id="IPR032675">
    <property type="entry name" value="LRR_dom_sf"/>
</dbReference>